<organism evidence="1 2">
    <name type="scientific">Cuscuta epithymum</name>
    <dbReference type="NCBI Taxonomy" id="186058"/>
    <lineage>
        <taxon>Eukaryota</taxon>
        <taxon>Viridiplantae</taxon>
        <taxon>Streptophyta</taxon>
        <taxon>Embryophyta</taxon>
        <taxon>Tracheophyta</taxon>
        <taxon>Spermatophyta</taxon>
        <taxon>Magnoliopsida</taxon>
        <taxon>eudicotyledons</taxon>
        <taxon>Gunneridae</taxon>
        <taxon>Pentapetalae</taxon>
        <taxon>asterids</taxon>
        <taxon>lamiids</taxon>
        <taxon>Solanales</taxon>
        <taxon>Convolvulaceae</taxon>
        <taxon>Cuscuteae</taxon>
        <taxon>Cuscuta</taxon>
        <taxon>Cuscuta subgen. Cuscuta</taxon>
    </lineage>
</organism>
<protein>
    <submittedName>
        <fullName evidence="1">Uncharacterized protein</fullName>
    </submittedName>
</protein>
<evidence type="ECO:0000313" key="1">
    <source>
        <dbReference type="EMBL" id="CAH9124108.1"/>
    </source>
</evidence>
<dbReference type="EMBL" id="CAMAPF010000933">
    <property type="protein sequence ID" value="CAH9124108.1"/>
    <property type="molecule type" value="Genomic_DNA"/>
</dbReference>
<proteinExistence type="predicted"/>
<accession>A0AAV0EMX2</accession>
<keyword evidence="2" id="KW-1185">Reference proteome</keyword>
<comment type="caution">
    <text evidence="1">The sequence shown here is derived from an EMBL/GenBank/DDBJ whole genome shotgun (WGS) entry which is preliminary data.</text>
</comment>
<dbReference type="Proteomes" id="UP001152523">
    <property type="component" value="Unassembled WGS sequence"/>
</dbReference>
<evidence type="ECO:0000313" key="2">
    <source>
        <dbReference type="Proteomes" id="UP001152523"/>
    </source>
</evidence>
<reference evidence="1" key="1">
    <citation type="submission" date="2022-07" db="EMBL/GenBank/DDBJ databases">
        <authorList>
            <person name="Macas J."/>
            <person name="Novak P."/>
            <person name="Neumann P."/>
        </authorList>
    </citation>
    <scope>NUCLEOTIDE SEQUENCE</scope>
</reference>
<name>A0AAV0EMX2_9ASTE</name>
<sequence>MASSSTNHGLPRIGFPSWIIHPFTTRTTMASSSTNHGLPRIGFPSFGRLAFLGCRLPVAGMLLCGVPVSYMA</sequence>
<dbReference type="AlphaFoldDB" id="A0AAV0EMX2"/>
<gene>
    <name evidence="1" type="ORF">CEPIT_LOCUS25738</name>
</gene>